<dbReference type="Gramene" id="AET7Gv20463600.7">
    <property type="protein sequence ID" value="AET7Gv20463600.7"/>
    <property type="gene ID" value="AET7Gv20463600"/>
</dbReference>
<name>A0A453R538_AEGTS</name>
<feature type="region of interest" description="Disordered" evidence="1">
    <location>
        <begin position="78"/>
        <end position="132"/>
    </location>
</feature>
<organism evidence="2 3">
    <name type="scientific">Aegilops tauschii subsp. strangulata</name>
    <name type="common">Goatgrass</name>
    <dbReference type="NCBI Taxonomy" id="200361"/>
    <lineage>
        <taxon>Eukaryota</taxon>
        <taxon>Viridiplantae</taxon>
        <taxon>Streptophyta</taxon>
        <taxon>Embryophyta</taxon>
        <taxon>Tracheophyta</taxon>
        <taxon>Spermatophyta</taxon>
        <taxon>Magnoliopsida</taxon>
        <taxon>Liliopsida</taxon>
        <taxon>Poales</taxon>
        <taxon>Poaceae</taxon>
        <taxon>BOP clade</taxon>
        <taxon>Pooideae</taxon>
        <taxon>Triticodae</taxon>
        <taxon>Triticeae</taxon>
        <taxon>Triticinae</taxon>
        <taxon>Aegilops</taxon>
    </lineage>
</organism>
<feature type="compositionally biased region" description="Low complexity" evidence="1">
    <location>
        <begin position="1"/>
        <end position="17"/>
    </location>
</feature>
<dbReference type="EnsemblPlants" id="AET7Gv20463600.8">
    <property type="protein sequence ID" value="AET7Gv20463600.8"/>
    <property type="gene ID" value="AET7Gv20463600"/>
</dbReference>
<dbReference type="Gramene" id="AET7Gv20463600.6">
    <property type="protein sequence ID" value="AET7Gv20463600.6"/>
    <property type="gene ID" value="AET7Gv20463600"/>
</dbReference>
<dbReference type="Gramene" id="AET7Gv20463600.21">
    <property type="protein sequence ID" value="AET7Gv20463600.21"/>
    <property type="gene ID" value="AET7Gv20463600"/>
</dbReference>
<dbReference type="Gramene" id="AET7Gv20463600.15">
    <property type="protein sequence ID" value="AET7Gv20463600.15"/>
    <property type="gene ID" value="AET7Gv20463600"/>
</dbReference>
<dbReference type="EnsemblPlants" id="AET7Gv20463600.14">
    <property type="protein sequence ID" value="AET7Gv20463600.14"/>
    <property type="gene ID" value="AET7Gv20463600"/>
</dbReference>
<dbReference type="EnsemblPlants" id="AET7Gv20463600.15">
    <property type="protein sequence ID" value="AET7Gv20463600.15"/>
    <property type="gene ID" value="AET7Gv20463600"/>
</dbReference>
<proteinExistence type="predicted"/>
<dbReference type="EnsemblPlants" id="AET7Gv20463600.20">
    <property type="protein sequence ID" value="AET7Gv20463600.20"/>
    <property type="gene ID" value="AET7Gv20463600"/>
</dbReference>
<reference evidence="2" key="4">
    <citation type="submission" date="2019-03" db="UniProtKB">
        <authorList>
            <consortium name="EnsemblPlants"/>
        </authorList>
    </citation>
    <scope>IDENTIFICATION</scope>
</reference>
<feature type="region of interest" description="Disordered" evidence="1">
    <location>
        <begin position="1"/>
        <end position="35"/>
    </location>
</feature>
<evidence type="ECO:0000256" key="1">
    <source>
        <dbReference type="SAM" id="MobiDB-lite"/>
    </source>
</evidence>
<dbReference type="Proteomes" id="UP000015105">
    <property type="component" value="Chromosome 7D"/>
</dbReference>
<reference evidence="2" key="3">
    <citation type="journal article" date="2017" name="Nature">
        <title>Genome sequence of the progenitor of the wheat D genome Aegilops tauschii.</title>
        <authorList>
            <person name="Luo M.C."/>
            <person name="Gu Y.Q."/>
            <person name="Puiu D."/>
            <person name="Wang H."/>
            <person name="Twardziok S.O."/>
            <person name="Deal K.R."/>
            <person name="Huo N."/>
            <person name="Zhu T."/>
            <person name="Wang L."/>
            <person name="Wang Y."/>
            <person name="McGuire P.E."/>
            <person name="Liu S."/>
            <person name="Long H."/>
            <person name="Ramasamy R.K."/>
            <person name="Rodriguez J.C."/>
            <person name="Van S.L."/>
            <person name="Yuan L."/>
            <person name="Wang Z."/>
            <person name="Xia Z."/>
            <person name="Xiao L."/>
            <person name="Anderson O.D."/>
            <person name="Ouyang S."/>
            <person name="Liang Y."/>
            <person name="Zimin A.V."/>
            <person name="Pertea G."/>
            <person name="Qi P."/>
            <person name="Bennetzen J.L."/>
            <person name="Dai X."/>
            <person name="Dawson M.W."/>
            <person name="Muller H.G."/>
            <person name="Kugler K."/>
            <person name="Rivarola-Duarte L."/>
            <person name="Spannagl M."/>
            <person name="Mayer K.F.X."/>
            <person name="Lu F.H."/>
            <person name="Bevan M.W."/>
            <person name="Leroy P."/>
            <person name="Li P."/>
            <person name="You F.M."/>
            <person name="Sun Q."/>
            <person name="Liu Z."/>
            <person name="Lyons E."/>
            <person name="Wicker T."/>
            <person name="Salzberg S.L."/>
            <person name="Devos K.M."/>
            <person name="Dvorak J."/>
        </authorList>
    </citation>
    <scope>NUCLEOTIDE SEQUENCE [LARGE SCALE GENOMIC DNA]</scope>
    <source>
        <strain evidence="2">cv. AL8/78</strain>
    </source>
</reference>
<evidence type="ECO:0000313" key="2">
    <source>
        <dbReference type="EnsemblPlants" id="AET7Gv20463600.21"/>
    </source>
</evidence>
<dbReference type="Gramene" id="AET7Gv20463600.14">
    <property type="protein sequence ID" value="AET7Gv20463600.14"/>
    <property type="gene ID" value="AET7Gv20463600"/>
</dbReference>
<dbReference type="Gramene" id="AET7Gv20463600.8">
    <property type="protein sequence ID" value="AET7Gv20463600.8"/>
    <property type="gene ID" value="AET7Gv20463600"/>
</dbReference>
<dbReference type="AlphaFoldDB" id="A0A453R538"/>
<protein>
    <submittedName>
        <fullName evidence="2">Uncharacterized protein</fullName>
    </submittedName>
</protein>
<dbReference type="EnsemblPlants" id="AET7Gv20463600.7">
    <property type="protein sequence ID" value="AET7Gv20463600.7"/>
    <property type="gene ID" value="AET7Gv20463600"/>
</dbReference>
<reference evidence="2" key="5">
    <citation type="journal article" date="2021" name="G3 (Bethesda)">
        <title>Aegilops tauschii genome assembly Aet v5.0 features greater sequence contiguity and improved annotation.</title>
        <authorList>
            <person name="Wang L."/>
            <person name="Zhu T."/>
            <person name="Rodriguez J.C."/>
            <person name="Deal K.R."/>
            <person name="Dubcovsky J."/>
            <person name="McGuire P.E."/>
            <person name="Lux T."/>
            <person name="Spannagl M."/>
            <person name="Mayer K.F.X."/>
            <person name="Baldrich P."/>
            <person name="Meyers B.C."/>
            <person name="Huo N."/>
            <person name="Gu Y.Q."/>
            <person name="Zhou H."/>
            <person name="Devos K.M."/>
            <person name="Bennetzen J.L."/>
            <person name="Unver T."/>
            <person name="Budak H."/>
            <person name="Gulick P.J."/>
            <person name="Galiba G."/>
            <person name="Kalapos B."/>
            <person name="Nelson D.R."/>
            <person name="Li P."/>
            <person name="You F.M."/>
            <person name="Luo M.C."/>
            <person name="Dvorak J."/>
        </authorList>
    </citation>
    <scope>NUCLEOTIDE SEQUENCE [LARGE SCALE GENOMIC DNA]</scope>
    <source>
        <strain evidence="2">cv. AL8/78</strain>
    </source>
</reference>
<accession>A0A453R538</accession>
<reference evidence="3" key="1">
    <citation type="journal article" date="2014" name="Science">
        <title>Ancient hybridizations among the ancestral genomes of bread wheat.</title>
        <authorList>
            <consortium name="International Wheat Genome Sequencing Consortium,"/>
            <person name="Marcussen T."/>
            <person name="Sandve S.R."/>
            <person name="Heier L."/>
            <person name="Spannagl M."/>
            <person name="Pfeifer M."/>
            <person name="Jakobsen K.S."/>
            <person name="Wulff B.B."/>
            <person name="Steuernagel B."/>
            <person name="Mayer K.F."/>
            <person name="Olsen O.A."/>
        </authorList>
    </citation>
    <scope>NUCLEOTIDE SEQUENCE [LARGE SCALE GENOMIC DNA]</scope>
    <source>
        <strain evidence="3">cv. AL8/78</strain>
    </source>
</reference>
<evidence type="ECO:0000313" key="3">
    <source>
        <dbReference type="Proteomes" id="UP000015105"/>
    </source>
</evidence>
<dbReference type="EnsemblPlants" id="AET7Gv20463600.21">
    <property type="protein sequence ID" value="AET7Gv20463600.21"/>
    <property type="gene ID" value="AET7Gv20463600"/>
</dbReference>
<dbReference type="EnsemblPlants" id="AET7Gv20463600.6">
    <property type="protein sequence ID" value="AET7Gv20463600.6"/>
    <property type="gene ID" value="AET7Gv20463600"/>
</dbReference>
<keyword evidence="3" id="KW-1185">Reference proteome</keyword>
<sequence length="168" mass="18312">MRRAWAAAEPSSSSPQPGRTWRGGVPGDGEESLGMERRSAWAPALVWMEVELWRLEVWGGAPARELLIAAGKGDQRGDLALDWSGAGSRRGRTPEMRTTEEPGEGGGGTESSSAWRRGGATESWRREGAMEKDDDLSAISIRGQFCNFTTFHLVGKDPPATIISERRE</sequence>
<dbReference type="Gramene" id="AET7Gv20463600.20">
    <property type="protein sequence ID" value="AET7Gv20463600.20"/>
    <property type="gene ID" value="AET7Gv20463600"/>
</dbReference>
<reference evidence="3" key="2">
    <citation type="journal article" date="2017" name="Nat. Plants">
        <title>The Aegilops tauschii genome reveals multiple impacts of transposons.</title>
        <authorList>
            <person name="Zhao G."/>
            <person name="Zou C."/>
            <person name="Li K."/>
            <person name="Wang K."/>
            <person name="Li T."/>
            <person name="Gao L."/>
            <person name="Zhang X."/>
            <person name="Wang H."/>
            <person name="Yang Z."/>
            <person name="Liu X."/>
            <person name="Jiang W."/>
            <person name="Mao L."/>
            <person name="Kong X."/>
            <person name="Jiao Y."/>
            <person name="Jia J."/>
        </authorList>
    </citation>
    <scope>NUCLEOTIDE SEQUENCE [LARGE SCALE GENOMIC DNA]</scope>
    <source>
        <strain evidence="3">cv. AL8/78</strain>
    </source>
</reference>